<evidence type="ECO:0000256" key="11">
    <source>
        <dbReference type="ARBA" id="ARBA00049047"/>
    </source>
</evidence>
<dbReference type="HAMAP" id="MF_00133">
    <property type="entry name" value="Trp_synth_beta"/>
    <property type="match status" value="1"/>
</dbReference>
<keyword evidence="15" id="KW-1185">Reference proteome</keyword>
<keyword evidence="7 12" id="KW-0822">Tryptophan biosynthesis</keyword>
<feature type="domain" description="Tryptophan synthase beta chain-like PALP" evidence="13">
    <location>
        <begin position="79"/>
        <end position="414"/>
    </location>
</feature>
<dbReference type="NCBIfam" id="TIGR01415">
    <property type="entry name" value="trpB_rel"/>
    <property type="match status" value="1"/>
</dbReference>
<dbReference type="InterPro" id="IPR006653">
    <property type="entry name" value="Trp_synth_b_CS"/>
</dbReference>
<dbReference type="Proteomes" id="UP000242329">
    <property type="component" value="Unassembled WGS sequence"/>
</dbReference>
<dbReference type="EMBL" id="FQWY01000010">
    <property type="protein sequence ID" value="SHG71284.1"/>
    <property type="molecule type" value="Genomic_DNA"/>
</dbReference>
<evidence type="ECO:0000256" key="12">
    <source>
        <dbReference type="HAMAP-Rule" id="MF_00133"/>
    </source>
</evidence>
<protein>
    <recommendedName>
        <fullName evidence="12">Tryptophan synthase beta chain</fullName>
        <ecNumber evidence="12">4.2.1.20</ecNumber>
    </recommendedName>
</protein>
<dbReference type="Gene3D" id="3.40.50.1100">
    <property type="match status" value="2"/>
</dbReference>
<evidence type="ECO:0000256" key="9">
    <source>
        <dbReference type="ARBA" id="ARBA00023141"/>
    </source>
</evidence>
<dbReference type="UniPathway" id="UPA00035">
    <property type="reaction ID" value="UER00044"/>
</dbReference>
<dbReference type="GO" id="GO:0052684">
    <property type="term" value="F:L-serine hydro-lyase (adding indole, L-tryptophan-forming) activity"/>
    <property type="evidence" value="ECO:0007669"/>
    <property type="project" value="TreeGrafter"/>
</dbReference>
<dbReference type="PANTHER" id="PTHR48077:SF6">
    <property type="entry name" value="TRYPTOPHAN SYNTHASE"/>
    <property type="match status" value="1"/>
</dbReference>
<dbReference type="InterPro" id="IPR001926">
    <property type="entry name" value="TrpB-like_PALP"/>
</dbReference>
<feature type="modified residue" description="N6-(pyridoxal phosphate)lysine" evidence="12">
    <location>
        <position position="115"/>
    </location>
</feature>
<dbReference type="GO" id="GO:0030170">
    <property type="term" value="F:pyridoxal phosphate binding"/>
    <property type="evidence" value="ECO:0007669"/>
    <property type="project" value="InterPro"/>
</dbReference>
<evidence type="ECO:0000256" key="7">
    <source>
        <dbReference type="ARBA" id="ARBA00022822"/>
    </source>
</evidence>
<comment type="function">
    <text evidence="2 12">The beta subunit is responsible for the synthesis of L-tryptophan from indole and L-serine.</text>
</comment>
<dbReference type="NCBIfam" id="NF009057">
    <property type="entry name" value="PRK12391.1"/>
    <property type="match status" value="1"/>
</dbReference>
<dbReference type="PANTHER" id="PTHR48077">
    <property type="entry name" value="TRYPTOPHAN SYNTHASE-RELATED"/>
    <property type="match status" value="1"/>
</dbReference>
<evidence type="ECO:0000256" key="3">
    <source>
        <dbReference type="ARBA" id="ARBA00004733"/>
    </source>
</evidence>
<keyword evidence="6 12" id="KW-0028">Amino-acid biosynthesis</keyword>
<dbReference type="STRING" id="1123382.SAMN02745221_00805"/>
<comment type="cofactor">
    <cofactor evidence="1 12">
        <name>pyridoxal 5'-phosphate</name>
        <dbReference type="ChEBI" id="CHEBI:597326"/>
    </cofactor>
</comment>
<keyword evidence="9 12" id="KW-0057">Aromatic amino acid biosynthesis</keyword>
<dbReference type="GO" id="GO:0005737">
    <property type="term" value="C:cytoplasm"/>
    <property type="evidence" value="ECO:0007669"/>
    <property type="project" value="TreeGrafter"/>
</dbReference>
<keyword evidence="8 12" id="KW-0663">Pyridoxal phosphate</keyword>
<keyword evidence="10 12" id="KW-0456">Lyase</keyword>
<comment type="similarity">
    <text evidence="4 12">Belongs to the TrpB family.</text>
</comment>
<comment type="catalytic activity">
    <reaction evidence="11 12">
        <text>(1S,2R)-1-C-(indol-3-yl)glycerol 3-phosphate + L-serine = D-glyceraldehyde 3-phosphate + L-tryptophan + H2O</text>
        <dbReference type="Rhea" id="RHEA:10532"/>
        <dbReference type="ChEBI" id="CHEBI:15377"/>
        <dbReference type="ChEBI" id="CHEBI:33384"/>
        <dbReference type="ChEBI" id="CHEBI:57912"/>
        <dbReference type="ChEBI" id="CHEBI:58866"/>
        <dbReference type="ChEBI" id="CHEBI:59776"/>
        <dbReference type="EC" id="4.2.1.20"/>
    </reaction>
</comment>
<dbReference type="CDD" id="cd06446">
    <property type="entry name" value="Trp-synth_B"/>
    <property type="match status" value="1"/>
</dbReference>
<dbReference type="OrthoDB" id="9766131at2"/>
<dbReference type="InterPro" id="IPR023026">
    <property type="entry name" value="Trp_synth_beta/beta-like"/>
</dbReference>
<dbReference type="GO" id="GO:0004834">
    <property type="term" value="F:tryptophan synthase activity"/>
    <property type="evidence" value="ECO:0007669"/>
    <property type="project" value="UniProtKB-UniRule"/>
</dbReference>
<accession>A0A1M5M1Q0</accession>
<evidence type="ECO:0000256" key="1">
    <source>
        <dbReference type="ARBA" id="ARBA00001933"/>
    </source>
</evidence>
<evidence type="ECO:0000313" key="14">
    <source>
        <dbReference type="EMBL" id="SHG71284.1"/>
    </source>
</evidence>
<gene>
    <name evidence="12" type="primary">trpB</name>
    <name evidence="14" type="ORF">SAMN02745221_00805</name>
</gene>
<dbReference type="InterPro" id="IPR006654">
    <property type="entry name" value="Trp_synth_beta"/>
</dbReference>
<reference evidence="15" key="1">
    <citation type="submission" date="2016-11" db="EMBL/GenBank/DDBJ databases">
        <authorList>
            <person name="Varghese N."/>
            <person name="Submissions S."/>
        </authorList>
    </citation>
    <scope>NUCLEOTIDE SEQUENCE [LARGE SCALE GENOMIC DNA]</scope>
    <source>
        <strain evidence="15">DSM 11003</strain>
    </source>
</reference>
<evidence type="ECO:0000313" key="15">
    <source>
        <dbReference type="Proteomes" id="UP000242329"/>
    </source>
</evidence>
<dbReference type="SUPFAM" id="SSF53686">
    <property type="entry name" value="Tryptophan synthase beta subunit-like PLP-dependent enzymes"/>
    <property type="match status" value="1"/>
</dbReference>
<dbReference type="PIRSF" id="PIRSF001413">
    <property type="entry name" value="Trp_syn_beta"/>
    <property type="match status" value="1"/>
</dbReference>
<dbReference type="Pfam" id="PF00291">
    <property type="entry name" value="PALP"/>
    <property type="match status" value="1"/>
</dbReference>
<proteinExistence type="inferred from homology"/>
<comment type="subunit">
    <text evidence="5 12">Tetramer of two alpha and two beta chains.</text>
</comment>
<dbReference type="PIRSF" id="PIRSF500824">
    <property type="entry name" value="TrpB_prok"/>
    <property type="match status" value="1"/>
</dbReference>
<evidence type="ECO:0000256" key="5">
    <source>
        <dbReference type="ARBA" id="ARBA00011270"/>
    </source>
</evidence>
<evidence type="ECO:0000256" key="2">
    <source>
        <dbReference type="ARBA" id="ARBA00002786"/>
    </source>
</evidence>
<sequence length="458" mass="50689">MSREELTKIILPEEKLPKFWYNVQADMPNPLAPGLNPKTLKPLTPSDLEPIFARELIMQEVSTERYIEIPEEVRELYKKYRPSPLYRARSLEKALDTPARIYYKYEGVSPVGSHKLNSALAQVYYNKKQGIKRITTETGAGQWGTALALACKLFGLEAMIYMVKVSYYQKPYRRSIMEVYGGRCVPSPSELTQSGRDVLAKNPDSPGTLAIAISEAVEEALKRDDTNYSLGSVLNHVCLHQTVIGQEVKMQLEMVDEYPDVVIGCCGGGSNFAGIAFPFIPDKLAGKKVRLVAVEPAACPTLTKGVFAYDYGDAAGLVPVTKMYTLGHNFTPSGIHAGGLRYHGESPLVSQLYHDGLLEAVAVKQNPTFEAALLFARHEGIVPAPESAHAVRVAVDEALRAKEEGVSRCIVFNLSGHGYLDLYSYDKYLAGETADIEFSDAELRESLKDLPQVPEEYR</sequence>
<evidence type="ECO:0000256" key="4">
    <source>
        <dbReference type="ARBA" id="ARBA00009982"/>
    </source>
</evidence>
<dbReference type="InterPro" id="IPR036052">
    <property type="entry name" value="TrpB-like_PALP_sf"/>
</dbReference>
<evidence type="ECO:0000256" key="10">
    <source>
        <dbReference type="ARBA" id="ARBA00023239"/>
    </source>
</evidence>
<evidence type="ECO:0000256" key="6">
    <source>
        <dbReference type="ARBA" id="ARBA00022605"/>
    </source>
</evidence>
<dbReference type="InterPro" id="IPR006316">
    <property type="entry name" value="Trp_synth_b-like"/>
</dbReference>
<evidence type="ECO:0000259" key="13">
    <source>
        <dbReference type="Pfam" id="PF00291"/>
    </source>
</evidence>
<comment type="pathway">
    <text evidence="3 12">Amino-acid biosynthesis; L-tryptophan biosynthesis; L-tryptophan from chorismate: step 5/5.</text>
</comment>
<dbReference type="PROSITE" id="PS00168">
    <property type="entry name" value="TRP_SYNTHASE_BETA"/>
    <property type="match status" value="1"/>
</dbReference>
<dbReference type="RefSeq" id="WP_073090425.1">
    <property type="nucleotide sequence ID" value="NZ_FQWY01000010.1"/>
</dbReference>
<dbReference type="EC" id="4.2.1.20" evidence="12"/>
<dbReference type="AlphaFoldDB" id="A0A1M5M1Q0"/>
<name>A0A1M5M1Q0_9FIRM</name>
<evidence type="ECO:0000256" key="8">
    <source>
        <dbReference type="ARBA" id="ARBA00022898"/>
    </source>
</evidence>
<organism evidence="14 15">
    <name type="scientific">Thermosyntropha lipolytica DSM 11003</name>
    <dbReference type="NCBI Taxonomy" id="1123382"/>
    <lineage>
        <taxon>Bacteria</taxon>
        <taxon>Bacillati</taxon>
        <taxon>Bacillota</taxon>
        <taxon>Clostridia</taxon>
        <taxon>Eubacteriales</taxon>
        <taxon>Syntrophomonadaceae</taxon>
        <taxon>Thermosyntropha</taxon>
    </lineage>
</organism>